<evidence type="ECO:0000313" key="4">
    <source>
        <dbReference type="Proteomes" id="UP001209878"/>
    </source>
</evidence>
<feature type="compositionally biased region" description="Low complexity" evidence="1">
    <location>
        <begin position="511"/>
        <end position="527"/>
    </location>
</feature>
<protein>
    <recommendedName>
        <fullName evidence="2">DNA-directed RNA polymerase III subunit RPC5 C-terminal domain-containing protein</fullName>
    </recommendedName>
</protein>
<evidence type="ECO:0000256" key="1">
    <source>
        <dbReference type="SAM" id="MobiDB-lite"/>
    </source>
</evidence>
<proteinExistence type="predicted"/>
<accession>A0AAD9KBF8</accession>
<dbReference type="EMBL" id="JAODUO010001238">
    <property type="protein sequence ID" value="KAK2168256.1"/>
    <property type="molecule type" value="Genomic_DNA"/>
</dbReference>
<dbReference type="InterPro" id="IPR045576">
    <property type="entry name" value="RPC5_C"/>
</dbReference>
<keyword evidence="4" id="KW-1185">Reference proteome</keyword>
<dbReference type="Pfam" id="PF04801">
    <property type="entry name" value="RPC5"/>
    <property type="match status" value="1"/>
</dbReference>
<dbReference type="GO" id="GO:0042797">
    <property type="term" value="P:tRNA transcription by RNA polymerase III"/>
    <property type="evidence" value="ECO:0007669"/>
    <property type="project" value="TreeGrafter"/>
</dbReference>
<sequence length="679" mass="76007">MGSEEADDPVVQEVDVYLSKQLADHLYLFQYPVRPAHMPYDDVSHLAARIKPEQQKVELELSVNTDSPNYAKSKGEHYAHDVDGACTSLEDGAQRYYNSDKLDKQMLVSTPVGVSPSTFVAGIYKDGELHLTPLKGVIQLRPSFQYLDRIDAKHGRDSGAGGDSGDMPQDEDAKPVMVRFAPVETEEAKARRMASYEFVQSRRSKESWVNVQHHPIGDQFSSAECEAMFAQQTEEVPGFHMTSEDYLKQLIPKTVMTDTEKPAMPTNVLSMTELKHMTLGDQVRALLKNAKVIRFSQLLTLLPKGSDPTAMLRSLQQVALLVQGCWVVKSEVLYPEDTFSAFSGVPAQVLCRCRDYIMWHFTQNRFLVRKDIAAVIKMPTEDVKDILEQMARPKVNRGWEFLFDFDTEFVGRHPEIVQRQSMLWDALFQQMSKVLNISKADLKMAANAAANANSPPKRRRTTSRTRTKSGGTSELSDTDIVTETGARRCTLSGTADNKSKDPMNDITSEPSKSVSASHSTTSSTEPSGVNVSDDLKRELLLFVRDRMHSRFVMSVADLRQQLTLKLAQCPPGHILGTGVSDRLLEQTLQQIDAIEFPARQPGGEIVYAVVSVGGDHERLRGIVVDMLKETGRLKSAALRKRMEEEFVDNDVPSEADMKKIMKDYCSTKGGIWYLKGQMV</sequence>
<feature type="region of interest" description="Disordered" evidence="1">
    <location>
        <begin position="448"/>
        <end position="530"/>
    </location>
</feature>
<feature type="domain" description="DNA-directed RNA polymerase III subunit RPC5 C-terminal" evidence="2">
    <location>
        <begin position="497"/>
        <end position="678"/>
    </location>
</feature>
<dbReference type="GO" id="GO:0005666">
    <property type="term" value="C:RNA polymerase III complex"/>
    <property type="evidence" value="ECO:0007669"/>
    <property type="project" value="TreeGrafter"/>
</dbReference>
<feature type="compositionally biased region" description="Basic residues" evidence="1">
    <location>
        <begin position="456"/>
        <end position="467"/>
    </location>
</feature>
<dbReference type="PANTHER" id="PTHR12069:SF0">
    <property type="entry name" value="DNA-DIRECTED RNA POLYMERASE III SUBUNIT RPC5"/>
    <property type="match status" value="1"/>
</dbReference>
<reference evidence="3" key="1">
    <citation type="journal article" date="2023" name="Mol. Biol. Evol.">
        <title>Third-Generation Sequencing Reveals the Adaptive Role of the Epigenome in Three Deep-Sea Polychaetes.</title>
        <authorList>
            <person name="Perez M."/>
            <person name="Aroh O."/>
            <person name="Sun Y."/>
            <person name="Lan Y."/>
            <person name="Juniper S.K."/>
            <person name="Young C.R."/>
            <person name="Angers B."/>
            <person name="Qian P.Y."/>
        </authorList>
    </citation>
    <scope>NUCLEOTIDE SEQUENCE</scope>
    <source>
        <strain evidence="3">R07B-5</strain>
    </source>
</reference>
<name>A0AAD9KBF8_RIDPI</name>
<dbReference type="Proteomes" id="UP001209878">
    <property type="component" value="Unassembled WGS sequence"/>
</dbReference>
<evidence type="ECO:0000259" key="2">
    <source>
        <dbReference type="Pfam" id="PF19725"/>
    </source>
</evidence>
<dbReference type="InterPro" id="IPR006886">
    <property type="entry name" value="RNA_pol_III_Rpc5"/>
</dbReference>
<evidence type="ECO:0000313" key="3">
    <source>
        <dbReference type="EMBL" id="KAK2168256.1"/>
    </source>
</evidence>
<dbReference type="Pfam" id="PF19725">
    <property type="entry name" value="RPC5_C"/>
    <property type="match status" value="1"/>
</dbReference>
<dbReference type="AlphaFoldDB" id="A0AAD9KBF8"/>
<comment type="caution">
    <text evidence="3">The sequence shown here is derived from an EMBL/GenBank/DDBJ whole genome shotgun (WGS) entry which is preliminary data.</text>
</comment>
<organism evidence="3 4">
    <name type="scientific">Ridgeia piscesae</name>
    <name type="common">Tubeworm</name>
    <dbReference type="NCBI Taxonomy" id="27915"/>
    <lineage>
        <taxon>Eukaryota</taxon>
        <taxon>Metazoa</taxon>
        <taxon>Spiralia</taxon>
        <taxon>Lophotrochozoa</taxon>
        <taxon>Annelida</taxon>
        <taxon>Polychaeta</taxon>
        <taxon>Sedentaria</taxon>
        <taxon>Canalipalpata</taxon>
        <taxon>Sabellida</taxon>
        <taxon>Siboglinidae</taxon>
        <taxon>Ridgeia</taxon>
    </lineage>
</organism>
<dbReference type="PANTHER" id="PTHR12069">
    <property type="entry name" value="DNA-DIRECTED RNA POLYMERASES III 80 KDA POLYPEPTIDE RNA POLYMERASE III SUBUNIT 5"/>
    <property type="match status" value="1"/>
</dbReference>
<gene>
    <name evidence="3" type="ORF">NP493_1239g00010</name>
</gene>